<accession>A0A3D8PVK6</accession>
<reference evidence="3" key="1">
    <citation type="submission" date="2017-11" db="EMBL/GenBank/DDBJ databases">
        <authorList>
            <person name="Zhu W."/>
        </authorList>
    </citation>
    <scope>NUCLEOTIDE SEQUENCE [LARGE SCALE GENOMIC DNA]</scope>
    <source>
        <strain evidence="3">CAU 1183</strain>
    </source>
</reference>
<evidence type="ECO:0000256" key="1">
    <source>
        <dbReference type="SAM" id="MobiDB-lite"/>
    </source>
</evidence>
<dbReference type="EMBL" id="PIOC01000014">
    <property type="protein sequence ID" value="RDW19179.1"/>
    <property type="molecule type" value="Genomic_DNA"/>
</dbReference>
<name>A0A3D8PVK6_9BACI</name>
<keyword evidence="3" id="KW-1185">Reference proteome</keyword>
<organism evidence="2 3">
    <name type="scientific">Oceanobacillus arenosus</name>
    <dbReference type="NCBI Taxonomy" id="1229153"/>
    <lineage>
        <taxon>Bacteria</taxon>
        <taxon>Bacillati</taxon>
        <taxon>Bacillota</taxon>
        <taxon>Bacilli</taxon>
        <taxon>Bacillales</taxon>
        <taxon>Bacillaceae</taxon>
        <taxon>Oceanobacillus</taxon>
    </lineage>
</organism>
<dbReference type="Proteomes" id="UP000257143">
    <property type="component" value="Unassembled WGS sequence"/>
</dbReference>
<feature type="region of interest" description="Disordered" evidence="1">
    <location>
        <begin position="26"/>
        <end position="46"/>
    </location>
</feature>
<comment type="caution">
    <text evidence="2">The sequence shown here is derived from an EMBL/GenBank/DDBJ whole genome shotgun (WGS) entry which is preliminary data.</text>
</comment>
<sequence>MYCSRSCKSKGKPLVCVECGSKFDTRTRPHRSTKTTAWHESMSKKERKTHINNIIAKTAKTRRKNNTPSWNSGKTGIYSEETIEKIRSATLKQMEKRVFQETNIEK</sequence>
<gene>
    <name evidence="2" type="ORF">CWR48_09015</name>
</gene>
<dbReference type="AlphaFoldDB" id="A0A3D8PVK6"/>
<evidence type="ECO:0000313" key="2">
    <source>
        <dbReference type="EMBL" id="RDW19179.1"/>
    </source>
</evidence>
<protein>
    <submittedName>
        <fullName evidence="2">Uncharacterized protein</fullName>
    </submittedName>
</protein>
<proteinExistence type="predicted"/>
<evidence type="ECO:0000313" key="3">
    <source>
        <dbReference type="Proteomes" id="UP000257143"/>
    </source>
</evidence>